<evidence type="ECO:0000256" key="2">
    <source>
        <dbReference type="ARBA" id="ARBA00022969"/>
    </source>
</evidence>
<dbReference type="InterPro" id="IPR001615">
    <property type="entry name" value="Endotoxin_CytB"/>
</dbReference>
<keyword evidence="2" id="KW-0749">Sporulation</keyword>
<feature type="signal peptide" evidence="3">
    <location>
        <begin position="1"/>
        <end position="24"/>
    </location>
</feature>
<sequence length="236" mass="26084">MKKLFLSSLVVTLVSLSVPMMSEAAGSVPNNIPSPETLNSSNNIMPTIILKEDGSIEFREAWHVPDQLLEDAFYMADKFTDAVDRETLELQFGEAIDIVKADGTLGLLGTMNQTINQDNADVDLMSEKLVELLANSLSVSLTPEQLEAYKQSMKSTFLNLSFVDTGYMQWKQSSASNVSYLYNLFFAVERGGKLLGMPVGLTISANASKVEYLNNASFTNYNYSVNVKAIKVMKFK</sequence>
<dbReference type="EMBL" id="JACXAH010000011">
    <property type="protein sequence ID" value="MBD1372502.1"/>
    <property type="molecule type" value="Genomic_DNA"/>
</dbReference>
<dbReference type="SUPFAM" id="SSF55676">
    <property type="entry name" value="CytB endotoxin-like"/>
    <property type="match status" value="1"/>
</dbReference>
<reference evidence="4" key="1">
    <citation type="submission" date="2020-09" db="EMBL/GenBank/DDBJ databases">
        <title>A novel bacterium of genus Hazenella, isolated from South China Sea.</title>
        <authorList>
            <person name="Huang H."/>
            <person name="Mo K."/>
            <person name="Hu Y."/>
        </authorList>
    </citation>
    <scope>NUCLEOTIDE SEQUENCE</scope>
    <source>
        <strain evidence="4">IB182357</strain>
    </source>
</reference>
<comment type="similarity">
    <text evidence="1">Belongs to the cyt1/cyt2 endotoxin family.</text>
</comment>
<evidence type="ECO:0000256" key="3">
    <source>
        <dbReference type="SAM" id="SignalP"/>
    </source>
</evidence>
<dbReference type="Proteomes" id="UP000661691">
    <property type="component" value="Unassembled WGS sequence"/>
</dbReference>
<dbReference type="Pfam" id="PF01338">
    <property type="entry name" value="Bac_thur_toxin"/>
    <property type="match status" value="1"/>
</dbReference>
<dbReference type="InterPro" id="IPR035918">
    <property type="entry name" value="CytB_endotoxin-like_sf"/>
</dbReference>
<keyword evidence="5" id="KW-1185">Reference proteome</keyword>
<dbReference type="RefSeq" id="WP_191141991.1">
    <property type="nucleotide sequence ID" value="NZ_JACXAH010000011.1"/>
</dbReference>
<dbReference type="GO" id="GO:0030435">
    <property type="term" value="P:sporulation resulting in formation of a cellular spore"/>
    <property type="evidence" value="ECO:0007669"/>
    <property type="project" value="UniProtKB-KW"/>
</dbReference>
<organism evidence="4 5">
    <name type="scientific">Polycladospora coralii</name>
    <dbReference type="NCBI Taxonomy" id="2771432"/>
    <lineage>
        <taxon>Bacteria</taxon>
        <taxon>Bacillati</taxon>
        <taxon>Bacillota</taxon>
        <taxon>Bacilli</taxon>
        <taxon>Bacillales</taxon>
        <taxon>Thermoactinomycetaceae</taxon>
        <taxon>Polycladospora</taxon>
    </lineage>
</organism>
<keyword evidence="3" id="KW-0732">Signal</keyword>
<accession>A0A926N9U6</accession>
<evidence type="ECO:0000256" key="1">
    <source>
        <dbReference type="ARBA" id="ARBA00009676"/>
    </source>
</evidence>
<name>A0A926N9U6_9BACL</name>
<dbReference type="AlphaFoldDB" id="A0A926N9U6"/>
<proteinExistence type="inferred from homology"/>
<evidence type="ECO:0000313" key="5">
    <source>
        <dbReference type="Proteomes" id="UP000661691"/>
    </source>
</evidence>
<protein>
    <submittedName>
        <fullName evidence="4">Uncharacterized protein</fullName>
    </submittedName>
</protein>
<dbReference type="GO" id="GO:0005576">
    <property type="term" value="C:extracellular region"/>
    <property type="evidence" value="ECO:0007669"/>
    <property type="project" value="InterPro"/>
</dbReference>
<gene>
    <name evidence="4" type="ORF">IC620_09045</name>
</gene>
<evidence type="ECO:0000313" key="4">
    <source>
        <dbReference type="EMBL" id="MBD1372502.1"/>
    </source>
</evidence>
<feature type="chain" id="PRO_5037849099" evidence="3">
    <location>
        <begin position="25"/>
        <end position="236"/>
    </location>
</feature>
<dbReference type="Gene3D" id="3.40.198.10">
    <property type="entry name" value="Delta-endotoxin CytB-like"/>
    <property type="match status" value="1"/>
</dbReference>
<comment type="caution">
    <text evidence="4">The sequence shown here is derived from an EMBL/GenBank/DDBJ whole genome shotgun (WGS) entry which is preliminary data.</text>
</comment>